<proteinExistence type="predicted"/>
<dbReference type="EMBL" id="VCAU01000176">
    <property type="protein sequence ID" value="KAF9883219.1"/>
    <property type="molecule type" value="Genomic_DNA"/>
</dbReference>
<keyword evidence="3" id="KW-1185">Reference proteome</keyword>
<reference evidence="2" key="1">
    <citation type="journal article" date="2019" name="Beilstein J. Org. Chem.">
        <title>Nanangenines: drimane sesquiterpenoids as the dominant metabolite cohort of a novel Australian fungus, Aspergillus nanangensis.</title>
        <authorList>
            <person name="Lacey H.J."/>
            <person name="Gilchrist C.L.M."/>
            <person name="Crombie A."/>
            <person name="Kalaitzis J.A."/>
            <person name="Vuong D."/>
            <person name="Rutledge P.J."/>
            <person name="Turner P."/>
            <person name="Pitt J.I."/>
            <person name="Lacey E."/>
            <person name="Chooi Y.H."/>
            <person name="Piggott A.M."/>
        </authorList>
    </citation>
    <scope>NUCLEOTIDE SEQUENCE</scope>
    <source>
        <strain evidence="2">MST-FP2251</strain>
    </source>
</reference>
<dbReference type="SUPFAM" id="SSF55811">
    <property type="entry name" value="Nudix"/>
    <property type="match status" value="1"/>
</dbReference>
<feature type="domain" description="Nudix hydrolase" evidence="1">
    <location>
        <begin position="40"/>
        <end position="177"/>
    </location>
</feature>
<dbReference type="InterPro" id="IPR000086">
    <property type="entry name" value="NUDIX_hydrolase_dom"/>
</dbReference>
<sequence length="180" mass="20664">MSPLTGPCEGYTEHLFSINNIILTVNVHNTLSEYLNPWTNSTDKAGVMVMSPKEDETLLLERAERDKHPNIIETPAGGQEKKDTSPIATAIRECWEETGLYVTEILRCFIQGWEREGKAVQKITFIGKVYHHTDDKLPEITLRPEEHKTSYWVKKDQLQQIDGTKFWPGAKAQMVKNFDF</sequence>
<dbReference type="Gene3D" id="3.90.79.10">
    <property type="entry name" value="Nucleoside Triphosphate Pyrophosphohydrolase"/>
    <property type="match status" value="1"/>
</dbReference>
<evidence type="ECO:0000259" key="1">
    <source>
        <dbReference type="PROSITE" id="PS51462"/>
    </source>
</evidence>
<name>A0AAD4CB52_ASPNN</name>
<dbReference type="PROSITE" id="PS51462">
    <property type="entry name" value="NUDIX"/>
    <property type="match status" value="1"/>
</dbReference>
<reference evidence="2" key="2">
    <citation type="submission" date="2020-02" db="EMBL/GenBank/DDBJ databases">
        <authorList>
            <person name="Gilchrist C.L.M."/>
            <person name="Chooi Y.-H."/>
        </authorList>
    </citation>
    <scope>NUCLEOTIDE SEQUENCE</scope>
    <source>
        <strain evidence="2">MST-FP2251</strain>
    </source>
</reference>
<organism evidence="2 3">
    <name type="scientific">Aspergillus nanangensis</name>
    <dbReference type="NCBI Taxonomy" id="2582783"/>
    <lineage>
        <taxon>Eukaryota</taxon>
        <taxon>Fungi</taxon>
        <taxon>Dikarya</taxon>
        <taxon>Ascomycota</taxon>
        <taxon>Pezizomycotina</taxon>
        <taxon>Eurotiomycetes</taxon>
        <taxon>Eurotiomycetidae</taxon>
        <taxon>Eurotiales</taxon>
        <taxon>Aspergillaceae</taxon>
        <taxon>Aspergillus</taxon>
        <taxon>Aspergillus subgen. Circumdati</taxon>
    </lineage>
</organism>
<dbReference type="Pfam" id="PF00293">
    <property type="entry name" value="NUDIX"/>
    <property type="match status" value="1"/>
</dbReference>
<evidence type="ECO:0000313" key="3">
    <source>
        <dbReference type="Proteomes" id="UP001194746"/>
    </source>
</evidence>
<gene>
    <name evidence="2" type="ORF">FE257_003846</name>
</gene>
<accession>A0AAD4CB52</accession>
<protein>
    <recommendedName>
        <fullName evidence="1">Nudix hydrolase domain-containing protein</fullName>
    </recommendedName>
</protein>
<dbReference type="Proteomes" id="UP001194746">
    <property type="component" value="Unassembled WGS sequence"/>
</dbReference>
<dbReference type="AlphaFoldDB" id="A0AAD4CB52"/>
<dbReference type="CDD" id="cd02883">
    <property type="entry name" value="NUDIX_Hydrolase"/>
    <property type="match status" value="1"/>
</dbReference>
<dbReference type="InterPro" id="IPR015797">
    <property type="entry name" value="NUDIX_hydrolase-like_dom_sf"/>
</dbReference>
<comment type="caution">
    <text evidence="2">The sequence shown here is derived from an EMBL/GenBank/DDBJ whole genome shotgun (WGS) entry which is preliminary data.</text>
</comment>
<evidence type="ECO:0000313" key="2">
    <source>
        <dbReference type="EMBL" id="KAF9883219.1"/>
    </source>
</evidence>